<dbReference type="EMBL" id="JBHUHX010000016">
    <property type="protein sequence ID" value="MFD2111952.1"/>
    <property type="molecule type" value="Genomic_DNA"/>
</dbReference>
<accession>A0ABW4Y6Z7</accession>
<organism evidence="2 3">
    <name type="scientific">Thiorhodococcus fuscus</name>
    <dbReference type="NCBI Taxonomy" id="527200"/>
    <lineage>
        <taxon>Bacteria</taxon>
        <taxon>Pseudomonadati</taxon>
        <taxon>Pseudomonadota</taxon>
        <taxon>Gammaproteobacteria</taxon>
        <taxon>Chromatiales</taxon>
        <taxon>Chromatiaceae</taxon>
        <taxon>Thiorhodococcus</taxon>
    </lineage>
</organism>
<comment type="caution">
    <text evidence="2">The sequence shown here is derived from an EMBL/GenBank/DDBJ whole genome shotgun (WGS) entry which is preliminary data.</text>
</comment>
<dbReference type="RefSeq" id="WP_386025810.1">
    <property type="nucleotide sequence ID" value="NZ_JBHUHX010000016.1"/>
</dbReference>
<reference evidence="3" key="1">
    <citation type="journal article" date="2019" name="Int. J. Syst. Evol. Microbiol.">
        <title>The Global Catalogue of Microorganisms (GCM) 10K type strain sequencing project: providing services to taxonomists for standard genome sequencing and annotation.</title>
        <authorList>
            <consortium name="The Broad Institute Genomics Platform"/>
            <consortium name="The Broad Institute Genome Sequencing Center for Infectious Disease"/>
            <person name="Wu L."/>
            <person name="Ma J."/>
        </authorList>
    </citation>
    <scope>NUCLEOTIDE SEQUENCE [LARGE SCALE GENOMIC DNA]</scope>
    <source>
        <strain evidence="3">KACC 12597</strain>
    </source>
</reference>
<feature type="region of interest" description="Disordered" evidence="1">
    <location>
        <begin position="1"/>
        <end position="24"/>
    </location>
</feature>
<proteinExistence type="predicted"/>
<sequence length="83" mass="9136">MYIDPSDWPAPIGPQGTPQASSPESLRVEIPLDLVQQLIEEGRIGAADLHCLDSGSKRRLQRACLDNCIRDLSHRAQFARAIA</sequence>
<evidence type="ECO:0000313" key="3">
    <source>
        <dbReference type="Proteomes" id="UP001597337"/>
    </source>
</evidence>
<dbReference type="Proteomes" id="UP001597337">
    <property type="component" value="Unassembled WGS sequence"/>
</dbReference>
<name>A0ABW4Y6Z7_9GAMM</name>
<keyword evidence="3" id="KW-1185">Reference proteome</keyword>
<gene>
    <name evidence="2" type="ORF">ACFSJC_08885</name>
</gene>
<evidence type="ECO:0000256" key="1">
    <source>
        <dbReference type="SAM" id="MobiDB-lite"/>
    </source>
</evidence>
<protein>
    <submittedName>
        <fullName evidence="2">Uncharacterized protein</fullName>
    </submittedName>
</protein>
<evidence type="ECO:0000313" key="2">
    <source>
        <dbReference type="EMBL" id="MFD2111952.1"/>
    </source>
</evidence>